<keyword evidence="2" id="KW-1133">Transmembrane helix</keyword>
<dbReference type="Proteomes" id="UP000319817">
    <property type="component" value="Chromosome"/>
</dbReference>
<feature type="transmembrane region" description="Helical" evidence="2">
    <location>
        <begin position="85"/>
        <end position="105"/>
    </location>
</feature>
<proteinExistence type="predicted"/>
<organism evidence="3 4">
    <name type="scientific">Stieleria marina</name>
    <dbReference type="NCBI Taxonomy" id="1930275"/>
    <lineage>
        <taxon>Bacteria</taxon>
        <taxon>Pseudomonadati</taxon>
        <taxon>Planctomycetota</taxon>
        <taxon>Planctomycetia</taxon>
        <taxon>Pirellulales</taxon>
        <taxon>Pirellulaceae</taxon>
        <taxon>Stieleria</taxon>
    </lineage>
</organism>
<name>A0A517P0Z3_9BACT</name>
<dbReference type="EMBL" id="CP036526">
    <property type="protein sequence ID" value="QDT13056.1"/>
    <property type="molecule type" value="Genomic_DNA"/>
</dbReference>
<reference evidence="3 4" key="1">
    <citation type="submission" date="2019-02" db="EMBL/GenBank/DDBJ databases">
        <title>Deep-cultivation of Planctomycetes and their phenomic and genomic characterization uncovers novel biology.</title>
        <authorList>
            <person name="Wiegand S."/>
            <person name="Jogler M."/>
            <person name="Boedeker C."/>
            <person name="Pinto D."/>
            <person name="Vollmers J."/>
            <person name="Rivas-Marin E."/>
            <person name="Kohn T."/>
            <person name="Peeters S.H."/>
            <person name="Heuer A."/>
            <person name="Rast P."/>
            <person name="Oberbeckmann S."/>
            <person name="Bunk B."/>
            <person name="Jeske O."/>
            <person name="Meyerdierks A."/>
            <person name="Storesund J.E."/>
            <person name="Kallscheuer N."/>
            <person name="Luecker S."/>
            <person name="Lage O.M."/>
            <person name="Pohl T."/>
            <person name="Merkel B.J."/>
            <person name="Hornburger P."/>
            <person name="Mueller R.-W."/>
            <person name="Bruemmer F."/>
            <person name="Labrenz M."/>
            <person name="Spormann A.M."/>
            <person name="Op den Camp H."/>
            <person name="Overmann J."/>
            <person name="Amann R."/>
            <person name="Jetten M.S.M."/>
            <person name="Mascher T."/>
            <person name="Medema M.H."/>
            <person name="Devos D.P."/>
            <person name="Kaster A.-K."/>
            <person name="Ovreas L."/>
            <person name="Rohde M."/>
            <person name="Galperin M.Y."/>
            <person name="Jogler C."/>
        </authorList>
    </citation>
    <scope>NUCLEOTIDE SEQUENCE [LARGE SCALE GENOMIC DNA]</scope>
    <source>
        <strain evidence="3 4">K23_9</strain>
    </source>
</reference>
<feature type="region of interest" description="Disordered" evidence="1">
    <location>
        <begin position="154"/>
        <end position="175"/>
    </location>
</feature>
<dbReference type="AlphaFoldDB" id="A0A517P0Z3"/>
<feature type="transmembrane region" description="Helical" evidence="2">
    <location>
        <begin position="48"/>
        <end position="73"/>
    </location>
</feature>
<keyword evidence="2" id="KW-0812">Transmembrane</keyword>
<evidence type="ECO:0000256" key="2">
    <source>
        <dbReference type="SAM" id="Phobius"/>
    </source>
</evidence>
<protein>
    <submittedName>
        <fullName evidence="3">Uncharacterized protein</fullName>
    </submittedName>
</protein>
<evidence type="ECO:0000256" key="1">
    <source>
        <dbReference type="SAM" id="MobiDB-lite"/>
    </source>
</evidence>
<evidence type="ECO:0000313" key="4">
    <source>
        <dbReference type="Proteomes" id="UP000319817"/>
    </source>
</evidence>
<keyword evidence="4" id="KW-1185">Reference proteome</keyword>
<feature type="region of interest" description="Disordered" evidence="1">
    <location>
        <begin position="1"/>
        <end position="20"/>
    </location>
</feature>
<evidence type="ECO:0000313" key="3">
    <source>
        <dbReference type="EMBL" id="QDT13056.1"/>
    </source>
</evidence>
<gene>
    <name evidence="3" type="ORF">K239x_50710</name>
</gene>
<accession>A0A517P0Z3</accession>
<feature type="transmembrane region" description="Helical" evidence="2">
    <location>
        <begin position="125"/>
        <end position="144"/>
    </location>
</feature>
<keyword evidence="2" id="KW-0472">Membrane</keyword>
<sequence>MSPSIPGDESWPGGGQMLDNTTARPVRYEFATHHRSAKEYRMSAGLEWIPMLLQSIVSLGGFLFLVGAIIYIAMKRQQYGRPASLLLWAFSLLLTSTVGNRILHFAVMRYFDNSQLLTVFSLTNAFSYALSITAYVLVIRAVFVDRQPSGPLSRNFDGRPLADQPSDNPYAAPHQ</sequence>